<dbReference type="AlphaFoldDB" id="A0A8S3R2I3"/>
<dbReference type="Pfam" id="PF02946">
    <property type="entry name" value="GTF2I"/>
    <property type="match status" value="1"/>
</dbReference>
<evidence type="ECO:0000256" key="4">
    <source>
        <dbReference type="ARBA" id="ARBA00023125"/>
    </source>
</evidence>
<evidence type="ECO:0000256" key="1">
    <source>
        <dbReference type="ARBA" id="ARBA00004123"/>
    </source>
</evidence>
<evidence type="ECO:0000313" key="7">
    <source>
        <dbReference type="EMBL" id="CAG2202914.1"/>
    </source>
</evidence>
<evidence type="ECO:0000256" key="6">
    <source>
        <dbReference type="ARBA" id="ARBA00023242"/>
    </source>
</evidence>
<accession>A0A8S3R2I3</accession>
<reference evidence="7" key="1">
    <citation type="submission" date="2021-03" db="EMBL/GenBank/DDBJ databases">
        <authorList>
            <person name="Bekaert M."/>
        </authorList>
    </citation>
    <scope>NUCLEOTIDE SEQUENCE</scope>
</reference>
<dbReference type="GO" id="GO:0005634">
    <property type="term" value="C:nucleus"/>
    <property type="evidence" value="ECO:0007669"/>
    <property type="project" value="UniProtKB-SubCell"/>
</dbReference>
<comment type="subcellular location">
    <subcellularLocation>
        <location evidence="1">Nucleus</location>
    </subcellularLocation>
</comment>
<keyword evidence="2" id="KW-0677">Repeat</keyword>
<evidence type="ECO:0000313" key="8">
    <source>
        <dbReference type="Proteomes" id="UP000683360"/>
    </source>
</evidence>
<dbReference type="GO" id="GO:0003677">
    <property type="term" value="F:DNA binding"/>
    <property type="evidence" value="ECO:0007669"/>
    <property type="project" value="UniProtKB-KW"/>
</dbReference>
<gene>
    <name evidence="7" type="ORF">MEDL_17427</name>
</gene>
<keyword evidence="5" id="KW-0804">Transcription</keyword>
<dbReference type="InterPro" id="IPR004212">
    <property type="entry name" value="GTF2I"/>
</dbReference>
<dbReference type="OrthoDB" id="10049726at2759"/>
<dbReference type="Proteomes" id="UP000683360">
    <property type="component" value="Unassembled WGS sequence"/>
</dbReference>
<evidence type="ECO:0000256" key="2">
    <source>
        <dbReference type="ARBA" id="ARBA00022737"/>
    </source>
</evidence>
<proteinExistence type="predicted"/>
<name>A0A8S3R2I3_MYTED</name>
<dbReference type="InterPro" id="IPR036647">
    <property type="entry name" value="GTF2I-like_rpt_sf"/>
</dbReference>
<dbReference type="PROSITE" id="PS51139">
    <property type="entry name" value="GTF2I"/>
    <property type="match status" value="1"/>
</dbReference>
<organism evidence="7 8">
    <name type="scientific">Mytilus edulis</name>
    <name type="common">Blue mussel</name>
    <dbReference type="NCBI Taxonomy" id="6550"/>
    <lineage>
        <taxon>Eukaryota</taxon>
        <taxon>Metazoa</taxon>
        <taxon>Spiralia</taxon>
        <taxon>Lophotrochozoa</taxon>
        <taxon>Mollusca</taxon>
        <taxon>Bivalvia</taxon>
        <taxon>Autobranchia</taxon>
        <taxon>Pteriomorphia</taxon>
        <taxon>Mytilida</taxon>
        <taxon>Mytiloidea</taxon>
        <taxon>Mytilidae</taxon>
        <taxon>Mytilinae</taxon>
        <taxon>Mytilus</taxon>
    </lineage>
</organism>
<dbReference type="EMBL" id="CAJPWZ010000901">
    <property type="protein sequence ID" value="CAG2202914.1"/>
    <property type="molecule type" value="Genomic_DNA"/>
</dbReference>
<keyword evidence="3" id="KW-0805">Transcription regulation</keyword>
<evidence type="ECO:0000256" key="5">
    <source>
        <dbReference type="ARBA" id="ARBA00023163"/>
    </source>
</evidence>
<keyword evidence="6" id="KW-0539">Nucleus</keyword>
<sequence>MEGLPDGIEFKDPSSYGLASLRLIISHKDAIKFVNVKPASSTSADVSDSPHLLLTSNSIDAVEEVEGSEGNRILTGHIISVLGLYHADYKNSDANIIKHNFKVNMVQMTDWITEGDILIVDRGFRDAVDFPEEMGVHSKMNYFLKKGQKQYTEEEV</sequence>
<dbReference type="Gene3D" id="3.90.1460.10">
    <property type="entry name" value="GTF2I-like"/>
    <property type="match status" value="1"/>
</dbReference>
<comment type="caution">
    <text evidence="7">The sequence shown here is derived from an EMBL/GenBank/DDBJ whole genome shotgun (WGS) entry which is preliminary data.</text>
</comment>
<keyword evidence="4" id="KW-0238">DNA-binding</keyword>
<protein>
    <submittedName>
        <fullName evidence="7">TFII-I</fullName>
    </submittedName>
</protein>
<evidence type="ECO:0000256" key="3">
    <source>
        <dbReference type="ARBA" id="ARBA00023015"/>
    </source>
</evidence>
<dbReference type="SUPFAM" id="SSF117773">
    <property type="entry name" value="GTF2I-like repeat"/>
    <property type="match status" value="1"/>
</dbReference>
<keyword evidence="8" id="KW-1185">Reference proteome</keyword>